<evidence type="ECO:0000256" key="1">
    <source>
        <dbReference type="ARBA" id="ARBA00004635"/>
    </source>
</evidence>
<keyword evidence="12" id="KW-1185">Reference proteome</keyword>
<comment type="subcellular location">
    <subcellularLocation>
        <location evidence="1">Membrane</location>
        <topology evidence="1">Lipid-anchor</topology>
    </subcellularLocation>
</comment>
<evidence type="ECO:0000259" key="10">
    <source>
        <dbReference type="Pfam" id="PF25198"/>
    </source>
</evidence>
<feature type="domain" description="Spore germination protein N-terminal" evidence="10">
    <location>
        <begin position="25"/>
        <end position="202"/>
    </location>
</feature>
<keyword evidence="5" id="KW-0472">Membrane</keyword>
<keyword evidence="6" id="KW-0564">Palmitate</keyword>
<name>A0A428N8L0_9BACI</name>
<dbReference type="PANTHER" id="PTHR35789:SF1">
    <property type="entry name" value="SPORE GERMINATION PROTEIN B3"/>
    <property type="match status" value="1"/>
</dbReference>
<dbReference type="PROSITE" id="PS51257">
    <property type="entry name" value="PROKAR_LIPOPROTEIN"/>
    <property type="match status" value="1"/>
</dbReference>
<evidence type="ECO:0000313" key="11">
    <source>
        <dbReference type="EMBL" id="RSL34726.1"/>
    </source>
</evidence>
<accession>A0A428N8L0</accession>
<evidence type="ECO:0000256" key="6">
    <source>
        <dbReference type="ARBA" id="ARBA00023139"/>
    </source>
</evidence>
<keyword evidence="4 8" id="KW-0732">Signal</keyword>
<dbReference type="InterPro" id="IPR008844">
    <property type="entry name" value="Spore_GerAC-like"/>
</dbReference>
<protein>
    <submittedName>
        <fullName evidence="11">Ger(X)C family spore germination protein</fullName>
    </submittedName>
</protein>
<dbReference type="Pfam" id="PF25198">
    <property type="entry name" value="Spore_GerAC_N"/>
    <property type="match status" value="1"/>
</dbReference>
<evidence type="ECO:0000256" key="8">
    <source>
        <dbReference type="SAM" id="SignalP"/>
    </source>
</evidence>
<comment type="caution">
    <text evidence="11">The sequence shown here is derived from an EMBL/GenBank/DDBJ whole genome shotgun (WGS) entry which is preliminary data.</text>
</comment>
<evidence type="ECO:0000256" key="7">
    <source>
        <dbReference type="ARBA" id="ARBA00023288"/>
    </source>
</evidence>
<feature type="signal peptide" evidence="8">
    <location>
        <begin position="1"/>
        <end position="18"/>
    </location>
</feature>
<feature type="chain" id="PRO_5038926680" evidence="8">
    <location>
        <begin position="19"/>
        <end position="406"/>
    </location>
</feature>
<dbReference type="InterPro" id="IPR046953">
    <property type="entry name" value="Spore_GerAC-like_C"/>
</dbReference>
<gene>
    <name evidence="11" type="ORF">D7Z54_02480</name>
</gene>
<dbReference type="NCBIfam" id="TIGR02887">
    <property type="entry name" value="spore_ger_x_C"/>
    <property type="match status" value="1"/>
</dbReference>
<evidence type="ECO:0000256" key="2">
    <source>
        <dbReference type="ARBA" id="ARBA00007886"/>
    </source>
</evidence>
<keyword evidence="3" id="KW-0309">Germination</keyword>
<dbReference type="Gene3D" id="3.30.300.210">
    <property type="entry name" value="Nutrient germinant receptor protein C, domain 3"/>
    <property type="match status" value="1"/>
</dbReference>
<dbReference type="GO" id="GO:0009847">
    <property type="term" value="P:spore germination"/>
    <property type="evidence" value="ECO:0007669"/>
    <property type="project" value="InterPro"/>
</dbReference>
<organism evidence="11 12">
    <name type="scientific">Salibacterium salarium</name>
    <dbReference type="NCBI Taxonomy" id="284579"/>
    <lineage>
        <taxon>Bacteria</taxon>
        <taxon>Bacillati</taxon>
        <taxon>Bacillota</taxon>
        <taxon>Bacilli</taxon>
        <taxon>Bacillales</taxon>
        <taxon>Bacillaceae</taxon>
    </lineage>
</organism>
<reference evidence="11 12" key="1">
    <citation type="submission" date="2018-10" db="EMBL/GenBank/DDBJ databases">
        <title>Draft genome sequence of Bacillus salarius IM0101, isolated from a hypersaline soil in Inner Mongolia, China.</title>
        <authorList>
            <person name="Yamprayoonswat W."/>
            <person name="Boonvisut S."/>
            <person name="Jumpathong W."/>
            <person name="Sittihan S."/>
            <person name="Ruangsuj P."/>
            <person name="Wanthongcharoen S."/>
            <person name="Thongpramul N."/>
            <person name="Pimmason S."/>
            <person name="Yu B."/>
            <person name="Yasawong M."/>
        </authorList>
    </citation>
    <scope>NUCLEOTIDE SEQUENCE [LARGE SCALE GENOMIC DNA]</scope>
    <source>
        <strain evidence="11 12">IM0101</strain>
    </source>
</reference>
<sequence>MKANWLCTLVVFISTAFLSGCWSNQELPDLALVSAIGVDKTEDGRYMNTIQVINPGNVAGESRQGTGGTESPPVSTYMEKGNNMVQIQRQISKKVPRRLYYAHTNLLVLGEKLVREEGVKNIFDALERDNEFRTNATVVIAQESTASELVKILTPIDQVPAEKIVNTLKYTERMWGENLNVAIRDVLPDLVSSGKEPVISCFSMYGDAKTGETLESIQETKPKTSLKATGLGIFKDGKLVDIVQGDMSKGVIWALDEIKATLVSVDWKEKQEAVVYEVIRQKTDVGAEINKNEKGKITIDISVEGDIGETAVPISLKNPRILYDVEDKVEKKIKANIESSVKKAQDLQTDIFGFGDAMHQSNPKMWKEWKKEWDDVYFPELEIDVTVNAFIRRTGLRNEPFFLNLD</sequence>
<dbReference type="OrthoDB" id="9816067at2"/>
<evidence type="ECO:0000313" key="12">
    <source>
        <dbReference type="Proteomes" id="UP000275076"/>
    </source>
</evidence>
<keyword evidence="7" id="KW-0449">Lipoprotein</keyword>
<dbReference type="EMBL" id="RBVX01000002">
    <property type="protein sequence ID" value="RSL34726.1"/>
    <property type="molecule type" value="Genomic_DNA"/>
</dbReference>
<proteinExistence type="inferred from homology"/>
<dbReference type="AlphaFoldDB" id="A0A428N8L0"/>
<evidence type="ECO:0000259" key="9">
    <source>
        <dbReference type="Pfam" id="PF05504"/>
    </source>
</evidence>
<dbReference type="Pfam" id="PF05504">
    <property type="entry name" value="Spore_GerAC"/>
    <property type="match status" value="1"/>
</dbReference>
<dbReference type="InterPro" id="IPR057336">
    <property type="entry name" value="GerAC_N"/>
</dbReference>
<dbReference type="PANTHER" id="PTHR35789">
    <property type="entry name" value="SPORE GERMINATION PROTEIN B3"/>
    <property type="match status" value="1"/>
</dbReference>
<dbReference type="Proteomes" id="UP000275076">
    <property type="component" value="Unassembled WGS sequence"/>
</dbReference>
<comment type="similarity">
    <text evidence="2">Belongs to the GerABKC lipoprotein family.</text>
</comment>
<evidence type="ECO:0000256" key="3">
    <source>
        <dbReference type="ARBA" id="ARBA00022544"/>
    </source>
</evidence>
<feature type="domain" description="Spore germination GerAC-like C-terminal" evidence="9">
    <location>
        <begin position="229"/>
        <end position="395"/>
    </location>
</feature>
<dbReference type="InterPro" id="IPR038501">
    <property type="entry name" value="Spore_GerAC_C_sf"/>
</dbReference>
<evidence type="ECO:0000256" key="5">
    <source>
        <dbReference type="ARBA" id="ARBA00023136"/>
    </source>
</evidence>
<dbReference type="RefSeq" id="WP_125554133.1">
    <property type="nucleotide sequence ID" value="NZ_RBVX01000002.1"/>
</dbReference>
<dbReference type="GO" id="GO:0016020">
    <property type="term" value="C:membrane"/>
    <property type="evidence" value="ECO:0007669"/>
    <property type="project" value="UniProtKB-SubCell"/>
</dbReference>
<evidence type="ECO:0000256" key="4">
    <source>
        <dbReference type="ARBA" id="ARBA00022729"/>
    </source>
</evidence>